<name>A0A935JWJ1_9RHOO</name>
<evidence type="ECO:0000313" key="3">
    <source>
        <dbReference type="Proteomes" id="UP000739411"/>
    </source>
</evidence>
<organism evidence="2 3">
    <name type="scientific">Candidatus Dechloromonas phosphorivorans</name>
    <dbReference type="NCBI Taxonomy" id="2899244"/>
    <lineage>
        <taxon>Bacteria</taxon>
        <taxon>Pseudomonadati</taxon>
        <taxon>Pseudomonadota</taxon>
        <taxon>Betaproteobacteria</taxon>
        <taxon>Rhodocyclales</taxon>
        <taxon>Azonexaceae</taxon>
        <taxon>Dechloromonas</taxon>
    </lineage>
</organism>
<accession>A0A935JWJ1</accession>
<dbReference type="Proteomes" id="UP000739411">
    <property type="component" value="Unassembled WGS sequence"/>
</dbReference>
<comment type="caution">
    <text evidence="2">The sequence shown here is derived from an EMBL/GenBank/DDBJ whole genome shotgun (WGS) entry which is preliminary data.</text>
</comment>
<reference evidence="2 3" key="1">
    <citation type="submission" date="2020-10" db="EMBL/GenBank/DDBJ databases">
        <title>Connecting structure to function with the recovery of over 1000 high-quality activated sludge metagenome-assembled genomes encoding full-length rRNA genes using long-read sequencing.</title>
        <authorList>
            <person name="Singleton C.M."/>
            <person name="Petriglieri F."/>
            <person name="Kristensen J.M."/>
            <person name="Kirkegaard R.H."/>
            <person name="Michaelsen T.Y."/>
            <person name="Andersen M.H."/>
            <person name="Karst S.M."/>
            <person name="Dueholm M.S."/>
            <person name="Nielsen P.H."/>
            <person name="Albertsen M."/>
        </authorList>
    </citation>
    <scope>NUCLEOTIDE SEQUENCE [LARGE SCALE GENOMIC DNA]</scope>
    <source>
        <strain evidence="2">EsbW_18-Q3-R4-48_BATAC.463</strain>
    </source>
</reference>
<feature type="compositionally biased region" description="Basic and acidic residues" evidence="1">
    <location>
        <begin position="1"/>
        <end position="21"/>
    </location>
</feature>
<dbReference type="EMBL" id="JADJMS010000018">
    <property type="protein sequence ID" value="MBK7415276.1"/>
    <property type="molecule type" value="Genomic_DNA"/>
</dbReference>
<dbReference type="AlphaFoldDB" id="A0A935JWJ1"/>
<feature type="region of interest" description="Disordered" evidence="1">
    <location>
        <begin position="1"/>
        <end position="23"/>
    </location>
</feature>
<gene>
    <name evidence="2" type="ORF">IPJ38_09405</name>
</gene>
<evidence type="ECO:0000313" key="2">
    <source>
        <dbReference type="EMBL" id="MBK7415276.1"/>
    </source>
</evidence>
<evidence type="ECO:0000256" key="1">
    <source>
        <dbReference type="SAM" id="MobiDB-lite"/>
    </source>
</evidence>
<proteinExistence type="predicted"/>
<feature type="region of interest" description="Disordered" evidence="1">
    <location>
        <begin position="70"/>
        <end position="90"/>
    </location>
</feature>
<protein>
    <submittedName>
        <fullName evidence="2">Uncharacterized protein</fullName>
    </submittedName>
</protein>
<sequence>MKIDKSFVSGHHDQSRAKTDPSHGMIALAQFPLGMGRAAEVENAQQLAFPRCRSLCISPRASCSAKLIPAASDRQSVPAASGNIESLADD</sequence>